<keyword evidence="1" id="KW-0812">Transmembrane</keyword>
<dbReference type="AlphaFoldDB" id="A0AA42I663"/>
<evidence type="ECO:0000313" key="3">
    <source>
        <dbReference type="Proteomes" id="UP001159329"/>
    </source>
</evidence>
<accession>A0AA42I663</accession>
<organism evidence="2 3">
    <name type="scientific">Acinetobacter courvalinii</name>
    <dbReference type="NCBI Taxonomy" id="280147"/>
    <lineage>
        <taxon>Bacteria</taxon>
        <taxon>Pseudomonadati</taxon>
        <taxon>Pseudomonadota</taxon>
        <taxon>Gammaproteobacteria</taxon>
        <taxon>Moraxellales</taxon>
        <taxon>Moraxellaceae</taxon>
        <taxon>Acinetobacter</taxon>
    </lineage>
</organism>
<feature type="transmembrane region" description="Helical" evidence="1">
    <location>
        <begin position="56"/>
        <end position="75"/>
    </location>
</feature>
<comment type="caution">
    <text evidence="2">The sequence shown here is derived from an EMBL/GenBank/DDBJ whole genome shotgun (WGS) entry which is preliminary data.</text>
</comment>
<protein>
    <submittedName>
        <fullName evidence="2">Uncharacterized protein</fullName>
    </submittedName>
</protein>
<gene>
    <name evidence="2" type="ORF">N7644_06200</name>
</gene>
<name>A0AA42I663_9GAMM</name>
<proteinExistence type="predicted"/>
<dbReference type="Proteomes" id="UP001159329">
    <property type="component" value="Unassembled WGS sequence"/>
</dbReference>
<keyword evidence="1" id="KW-1133">Transmembrane helix</keyword>
<reference evidence="2" key="1">
    <citation type="submission" date="2022-09" db="EMBL/GenBank/DDBJ databases">
        <title>Intensive care unit water sources are persistently colonized with multi-drug resistant bacteria and are the site of extensive horizontal gene transfer of antibiotic resistance genes.</title>
        <authorList>
            <person name="Diorio-Toth L."/>
        </authorList>
    </citation>
    <scope>NUCLEOTIDE SEQUENCE</scope>
    <source>
        <strain evidence="2">GD04005</strain>
    </source>
</reference>
<dbReference type="EMBL" id="JAOEEO010000001">
    <property type="protein sequence ID" value="MDH0563280.1"/>
    <property type="molecule type" value="Genomic_DNA"/>
</dbReference>
<keyword evidence="1" id="KW-0472">Membrane</keyword>
<sequence length="94" mass="10518">MSETQSHLRESTTNTFIAWIVMILGCIAGLAFIVLFGQIEVRNENLDIVQVWSGKIIAVGLGIIMNGLLFGYLLLKVSSILQYYEQRKITNIAD</sequence>
<feature type="transmembrane region" description="Helical" evidence="1">
    <location>
        <begin position="16"/>
        <end position="36"/>
    </location>
</feature>
<evidence type="ECO:0000256" key="1">
    <source>
        <dbReference type="SAM" id="Phobius"/>
    </source>
</evidence>
<evidence type="ECO:0000313" key="2">
    <source>
        <dbReference type="EMBL" id="MDH0563280.1"/>
    </source>
</evidence>
<dbReference type="RefSeq" id="WP_199950199.1">
    <property type="nucleotide sequence ID" value="NZ_CP180027.1"/>
</dbReference>